<dbReference type="CDD" id="cd07012">
    <property type="entry name" value="PBP2_Bug_TTT"/>
    <property type="match status" value="1"/>
</dbReference>
<gene>
    <name evidence="2" type="ORF">FHW18_003562</name>
</gene>
<keyword evidence="2" id="KW-0675">Receptor</keyword>
<dbReference type="Proteomes" id="UP000542125">
    <property type="component" value="Unassembled WGS sequence"/>
</dbReference>
<evidence type="ECO:0000313" key="3">
    <source>
        <dbReference type="Proteomes" id="UP000542125"/>
    </source>
</evidence>
<proteinExistence type="inferred from homology"/>
<name>A0A7Y9IWD7_9BURK</name>
<evidence type="ECO:0000313" key="2">
    <source>
        <dbReference type="EMBL" id="NYE84291.1"/>
    </source>
</evidence>
<comment type="similarity">
    <text evidence="1">Belongs to the UPF0065 (bug) family.</text>
</comment>
<organism evidence="2 3">
    <name type="scientific">Pigmentiphaga litoralis</name>
    <dbReference type="NCBI Taxonomy" id="516702"/>
    <lineage>
        <taxon>Bacteria</taxon>
        <taxon>Pseudomonadati</taxon>
        <taxon>Pseudomonadota</taxon>
        <taxon>Betaproteobacteria</taxon>
        <taxon>Burkholderiales</taxon>
        <taxon>Alcaligenaceae</taxon>
        <taxon>Pigmentiphaga</taxon>
    </lineage>
</organism>
<evidence type="ECO:0000256" key="1">
    <source>
        <dbReference type="ARBA" id="ARBA00006987"/>
    </source>
</evidence>
<dbReference type="InterPro" id="IPR042100">
    <property type="entry name" value="Bug_dom1"/>
</dbReference>
<comment type="caution">
    <text evidence="2">The sequence shown here is derived from an EMBL/GenBank/DDBJ whole genome shotgun (WGS) entry which is preliminary data.</text>
</comment>
<keyword evidence="3" id="KW-1185">Reference proteome</keyword>
<dbReference type="EMBL" id="JACBYR010000001">
    <property type="protein sequence ID" value="NYE84291.1"/>
    <property type="molecule type" value="Genomic_DNA"/>
</dbReference>
<dbReference type="InterPro" id="IPR005064">
    <property type="entry name" value="BUG"/>
</dbReference>
<dbReference type="PIRSF" id="PIRSF017082">
    <property type="entry name" value="YflP"/>
    <property type="match status" value="1"/>
</dbReference>
<accession>A0A7Y9IWD7</accession>
<dbReference type="Gene3D" id="3.40.190.10">
    <property type="entry name" value="Periplasmic binding protein-like II"/>
    <property type="match status" value="1"/>
</dbReference>
<protein>
    <submittedName>
        <fullName evidence="2">Tripartite-type tricarboxylate transporter receptor subunit TctC</fullName>
    </submittedName>
</protein>
<dbReference type="Gene3D" id="3.40.190.150">
    <property type="entry name" value="Bordetella uptake gene, domain 1"/>
    <property type="match status" value="1"/>
</dbReference>
<dbReference type="SUPFAM" id="SSF53850">
    <property type="entry name" value="Periplasmic binding protein-like II"/>
    <property type="match status" value="1"/>
</dbReference>
<dbReference type="Pfam" id="PF03401">
    <property type="entry name" value="TctC"/>
    <property type="match status" value="1"/>
</dbReference>
<dbReference type="AlphaFoldDB" id="A0A7Y9IWD7"/>
<dbReference type="PANTHER" id="PTHR42928">
    <property type="entry name" value="TRICARBOXYLATE-BINDING PROTEIN"/>
    <property type="match status" value="1"/>
</dbReference>
<sequence>MRISDLQHRAVAGAVAIACFGAGAQYAVAAAYPDRPIKIIVPFTPGGPVDLVARRMGDSLTKQLGQPAVVENRPGANGIVGATACKSAAPDGYTVCMFLSDTVVINPSIYKTISYSAKQFAPISEIVKVDSAVVVSASLPVNSLQDLVEYEKKHKGKLNWGHFGTGSSSHLYMTQVNKATGTQFVDVPYQGGSPTVTALVSGQIDVSLLSYGLVAQYIDTGKLKAIAVLGDKPSPNFKGVPLLKDQGLTFARSAWVGAFAPAGTPESVTRRLNAAIQTALRDEEVRKTLVVQGLLPVGGSPDALANVVNAESQDWASIAQAARVSLD</sequence>
<reference evidence="2 3" key="1">
    <citation type="submission" date="2020-07" db="EMBL/GenBank/DDBJ databases">
        <title>Genomic Encyclopedia of Type Strains, Phase IV (KMG-V): Genome sequencing to study the core and pangenomes of soil and plant-associated prokaryotes.</title>
        <authorList>
            <person name="Whitman W."/>
        </authorList>
    </citation>
    <scope>NUCLEOTIDE SEQUENCE [LARGE SCALE GENOMIC DNA]</scope>
    <source>
        <strain evidence="2 3">SAS40</strain>
    </source>
</reference>
<dbReference type="PANTHER" id="PTHR42928:SF5">
    <property type="entry name" value="BLR1237 PROTEIN"/>
    <property type="match status" value="1"/>
</dbReference>
<dbReference type="RefSeq" id="WP_179587994.1">
    <property type="nucleotide sequence ID" value="NZ_JACBYR010000001.1"/>
</dbReference>